<evidence type="ECO:0000256" key="2">
    <source>
        <dbReference type="ARBA" id="ARBA00022448"/>
    </source>
</evidence>
<dbReference type="PANTHER" id="PTHR30085:SF6">
    <property type="entry name" value="ABC TRANSPORTER GLUTAMINE-BINDING PROTEIN GLNH"/>
    <property type="match status" value="1"/>
</dbReference>
<reference evidence="5 6" key="1">
    <citation type="submission" date="2019-08" db="EMBL/GenBank/DDBJ databases">
        <authorList>
            <person name="Wang G."/>
            <person name="Xu Z."/>
        </authorList>
    </citation>
    <scope>NUCLEOTIDE SEQUENCE [LARGE SCALE GENOMIC DNA]</scope>
    <source>
        <strain evidence="5 6">ZX</strain>
    </source>
</reference>
<gene>
    <name evidence="5" type="ORF">FYJ91_06250</name>
</gene>
<organism evidence="5 6">
    <name type="scientific">Sphingomonas montanisoli</name>
    <dbReference type="NCBI Taxonomy" id="2606412"/>
    <lineage>
        <taxon>Bacteria</taxon>
        <taxon>Pseudomonadati</taxon>
        <taxon>Pseudomonadota</taxon>
        <taxon>Alphaproteobacteria</taxon>
        <taxon>Sphingomonadales</taxon>
        <taxon>Sphingomonadaceae</taxon>
        <taxon>Sphingomonas</taxon>
    </lineage>
</organism>
<protein>
    <submittedName>
        <fullName evidence="5">Transporter substrate-binding domain-containing protein</fullName>
    </submittedName>
</protein>
<comment type="caution">
    <text evidence="5">The sequence shown here is derived from an EMBL/GenBank/DDBJ whole genome shotgun (WGS) entry which is preliminary data.</text>
</comment>
<keyword evidence="6" id="KW-1185">Reference proteome</keyword>
<evidence type="ECO:0000313" key="5">
    <source>
        <dbReference type="EMBL" id="TZG27222.1"/>
    </source>
</evidence>
<evidence type="ECO:0000259" key="4">
    <source>
        <dbReference type="SMART" id="SM00062"/>
    </source>
</evidence>
<evidence type="ECO:0000256" key="1">
    <source>
        <dbReference type="ARBA" id="ARBA00010333"/>
    </source>
</evidence>
<dbReference type="AlphaFoldDB" id="A0A5D9C7X0"/>
<feature type="domain" description="Solute-binding protein family 3/N-terminal" evidence="4">
    <location>
        <begin position="5"/>
        <end position="212"/>
    </location>
</feature>
<dbReference type="SMART" id="SM00062">
    <property type="entry name" value="PBPb"/>
    <property type="match status" value="1"/>
</dbReference>
<dbReference type="EMBL" id="VTOU01000002">
    <property type="protein sequence ID" value="TZG27222.1"/>
    <property type="molecule type" value="Genomic_DNA"/>
</dbReference>
<keyword evidence="2" id="KW-0813">Transport</keyword>
<evidence type="ECO:0000256" key="3">
    <source>
        <dbReference type="ARBA" id="ARBA00022729"/>
    </source>
</evidence>
<dbReference type="Proteomes" id="UP000322077">
    <property type="component" value="Unassembled WGS sequence"/>
</dbReference>
<dbReference type="InterPro" id="IPR001638">
    <property type="entry name" value="Solute-binding_3/MltF_N"/>
</dbReference>
<proteinExistence type="inferred from homology"/>
<comment type="similarity">
    <text evidence="1">Belongs to the bacterial solute-binding protein 3 family.</text>
</comment>
<evidence type="ECO:0000313" key="6">
    <source>
        <dbReference type="Proteomes" id="UP000322077"/>
    </source>
</evidence>
<keyword evidence="3" id="KW-0732">Signal</keyword>
<sequence length="224" mass="24579">MPGFSLVIGPASATGLDADLCRAVARALLGDAAHARFVPIATIDQFRSDHTIDLVFHGLTAKPAREEAWGVRFAPVSFQDGQAIALHGDDPARTADDLDGAMVCVERDSIFAGQLRRARPNIRQLPQANATAARMAFQAGRCRGWSWDVSGLFSALSHDKAKRYRILPDRFSIEPLAPIIRAGDADLLKVARRAIPAALKDGTLYRRHFVEDANVTLERRPQRF</sequence>
<name>A0A5D9C7X0_9SPHN</name>
<dbReference type="PANTHER" id="PTHR30085">
    <property type="entry name" value="AMINO ACID ABC TRANSPORTER PERMEASE"/>
    <property type="match status" value="1"/>
</dbReference>
<dbReference type="Pfam" id="PF00497">
    <property type="entry name" value="SBP_bac_3"/>
    <property type="match status" value="1"/>
</dbReference>
<dbReference type="SUPFAM" id="SSF53850">
    <property type="entry name" value="Periplasmic binding protein-like II"/>
    <property type="match status" value="1"/>
</dbReference>
<dbReference type="GO" id="GO:0006865">
    <property type="term" value="P:amino acid transport"/>
    <property type="evidence" value="ECO:0007669"/>
    <property type="project" value="TreeGrafter"/>
</dbReference>
<dbReference type="InterPro" id="IPR051455">
    <property type="entry name" value="Bact_solute-bind_prot3"/>
</dbReference>
<accession>A0A5D9C7X0</accession>
<dbReference type="Gene3D" id="3.40.190.10">
    <property type="entry name" value="Periplasmic binding protein-like II"/>
    <property type="match status" value="2"/>
</dbReference>